<dbReference type="AlphaFoldDB" id="A0AA87F845"/>
<protein>
    <submittedName>
        <fullName evidence="1">Uncharacterized protein</fullName>
    </submittedName>
</protein>
<proteinExistence type="predicted"/>
<evidence type="ECO:0000313" key="1">
    <source>
        <dbReference type="EMBL" id="EHC02554.1"/>
    </source>
</evidence>
<organism evidence="1 2">
    <name type="scientific">Streptococcus suis R61</name>
    <dbReference type="NCBI Taxonomy" id="996306"/>
    <lineage>
        <taxon>Bacteria</taxon>
        <taxon>Bacillati</taxon>
        <taxon>Bacillota</taxon>
        <taxon>Bacilli</taxon>
        <taxon>Lactobacillales</taxon>
        <taxon>Streptococcaceae</taxon>
        <taxon>Streptococcus</taxon>
    </lineage>
</organism>
<dbReference type="EMBL" id="AEYY01000041">
    <property type="protein sequence ID" value="EHC02554.1"/>
    <property type="molecule type" value="Genomic_DNA"/>
</dbReference>
<reference evidence="1 2" key="1">
    <citation type="submission" date="2011-03" db="EMBL/GenBank/DDBJ databases">
        <title>Deep-sequencing identification of multiple resistance mechanism for the high antibiotic-resistance strain Streptococcus suis R61.</title>
        <authorList>
            <person name="Hu P."/>
            <person name="Yang M."/>
            <person name="Jin M."/>
            <person name="Xiao J."/>
        </authorList>
    </citation>
    <scope>NUCLEOTIDE SEQUENCE [LARGE SCALE GENOMIC DNA]</scope>
    <source>
        <strain evidence="1 2">R61</strain>
    </source>
</reference>
<dbReference type="Proteomes" id="UP000004014">
    <property type="component" value="Unassembled WGS sequence"/>
</dbReference>
<accession>A0AA87F845</accession>
<sequence>MDCSGKRSMTNPKKEPIEAPRKNRIIVFIPIYSQMGEENVKFF</sequence>
<gene>
    <name evidence="1" type="ORF">SSUR61_1971</name>
</gene>
<name>A0AA87F845_STRSU</name>
<comment type="caution">
    <text evidence="1">The sequence shown here is derived from an EMBL/GenBank/DDBJ whole genome shotgun (WGS) entry which is preliminary data.</text>
</comment>
<evidence type="ECO:0000313" key="2">
    <source>
        <dbReference type="Proteomes" id="UP000004014"/>
    </source>
</evidence>